<reference evidence="6" key="1">
    <citation type="submission" date="2020-11" db="EMBL/GenBank/DDBJ databases">
        <authorList>
            <person name="Tran Van P."/>
        </authorList>
    </citation>
    <scope>NUCLEOTIDE SEQUENCE</scope>
</reference>
<accession>A0A7R9BG78</accession>
<dbReference type="InterPro" id="IPR019452">
    <property type="entry name" value="VPS39/TGF_beta_rcpt-assoc_1"/>
</dbReference>
<dbReference type="PANTHER" id="PTHR12894:SF49">
    <property type="entry name" value="VAM6_VPS39-LIKE PROTEIN"/>
    <property type="match status" value="1"/>
</dbReference>
<protein>
    <recommendedName>
        <fullName evidence="5">CNH domain-containing protein</fullName>
    </recommendedName>
</protein>
<dbReference type="GO" id="GO:0006886">
    <property type="term" value="P:intracellular protein transport"/>
    <property type="evidence" value="ECO:0007669"/>
    <property type="project" value="UniProtKB-UniRule"/>
</dbReference>
<evidence type="ECO:0000256" key="1">
    <source>
        <dbReference type="ARBA" id="ARBA00004184"/>
    </source>
</evidence>
<evidence type="ECO:0000256" key="3">
    <source>
        <dbReference type="ARBA" id="ARBA00038201"/>
    </source>
</evidence>
<dbReference type="GO" id="GO:0012505">
    <property type="term" value="C:endomembrane system"/>
    <property type="evidence" value="ECO:0007669"/>
    <property type="project" value="UniProtKB-SubCell"/>
</dbReference>
<dbReference type="GO" id="GO:0005737">
    <property type="term" value="C:cytoplasm"/>
    <property type="evidence" value="ECO:0007669"/>
    <property type="project" value="TreeGrafter"/>
</dbReference>
<dbReference type="InterPro" id="IPR032914">
    <property type="entry name" value="Vam6/VPS39/TRAP1"/>
</dbReference>
<dbReference type="EMBL" id="OA882304">
    <property type="protein sequence ID" value="CAD7274550.1"/>
    <property type="molecule type" value="Genomic_DNA"/>
</dbReference>
<dbReference type="EMBL" id="CAJPEX010000267">
    <property type="protein sequence ID" value="CAG0914702.1"/>
    <property type="molecule type" value="Genomic_DNA"/>
</dbReference>
<dbReference type="Pfam" id="PF10366">
    <property type="entry name" value="Vps39_1"/>
    <property type="match status" value="1"/>
</dbReference>
<keyword evidence="2" id="KW-0472">Membrane</keyword>
<dbReference type="InterPro" id="IPR019453">
    <property type="entry name" value="VPS39/TGFA1_Znf"/>
</dbReference>
<sequence>MHDAYEATAILKKLPLQIESIASFVPDGGSTANLLLGTKVGHLLLYEIDLKKGDNSSVRLLQSVKNFSKKPIIQIAVVPQYHILICLTGYPDNILSVHDMTKARFPALSVVERTRGCHLFTLHVTEETSQTGVVSVIVRLCVAIKKRLQLYYWKNRDFHVLREDLCLPENPKTLVWSGESIFVGMRGGWKEYLRISLTGESEDLFPVGTDGEAKIVAMGQGKIGLMQDKKLVIIKSDVFMKSDVMKSDGQPILDSVTWTDHPVAIECDGPYLVGVMSTGVEIQTIEPRMIIQTLALACESREKPKLMSNCQLGLVFLASNYDVWALKATPFNDQIGQLLRLKQFELALRLSEFGTYVDGEREKLVQYIETLHAFDLFCKFNFQDAMSIFLVLDIDPSNVIGLFPDLLPAVFQNQLNFPDKVPELRGHSLENGLLALKDYLVEVRNRLKDNRSKFSLKPIAEGSTTIRSKEKLLQIIDTTLVKCFLQTTDALVTPFLRLQDNKCHLEETERALTKFGKLSELVILYKANGQHRKALFLLQKQAKRPESPLAGTERTVSYLQHLGQDHLELLFEFSTWVMLENPEDGLKIFVDDVPEVEQLPRARVMSHIRDKAPELLVPYLEHVIFEWKDESPALHDTLAERYQATVQALQNAVGPAGDRLNECRKKLKKFLEFSTCFTPERVLMRLPAEGFYKERAILYEKMGKHDRALAVYVYLLEDLPAAKAYCQRIAKLGEKTAAGEAFLSLLKLMISPPNASVLGSQVTRLKHEENFCADAGLRNAIQLLEEHPTCMDPCQVMKLLPSAVPLEKLFQFFKCNLYHLSKSRKELQLLKGLNYSQLLQVHVQRMELQSQKIVLTELRTCPGCKKRFISHCAFAHYPNGDLVHYSCMEKYENLKL</sequence>
<name>A0A7R9BG78_9CRUS</name>
<dbReference type="GO" id="GO:0016020">
    <property type="term" value="C:membrane"/>
    <property type="evidence" value="ECO:0007669"/>
    <property type="project" value="TreeGrafter"/>
</dbReference>
<dbReference type="PROSITE" id="PS50236">
    <property type="entry name" value="CHCR"/>
    <property type="match status" value="1"/>
</dbReference>
<dbReference type="Proteomes" id="UP000678499">
    <property type="component" value="Unassembled WGS sequence"/>
</dbReference>
<dbReference type="PROSITE" id="PS50219">
    <property type="entry name" value="CNH"/>
    <property type="match status" value="1"/>
</dbReference>
<keyword evidence="7" id="KW-1185">Reference proteome</keyword>
<dbReference type="Pfam" id="PF10367">
    <property type="entry name" value="zf-Vps39_C"/>
    <property type="match status" value="1"/>
</dbReference>
<proteinExistence type="inferred from homology"/>
<evidence type="ECO:0000313" key="6">
    <source>
        <dbReference type="EMBL" id="CAD7274550.1"/>
    </source>
</evidence>
<evidence type="ECO:0000256" key="2">
    <source>
        <dbReference type="ARBA" id="ARBA00023136"/>
    </source>
</evidence>
<dbReference type="PANTHER" id="PTHR12894">
    <property type="entry name" value="CNH DOMAIN CONTAINING"/>
    <property type="match status" value="1"/>
</dbReference>
<evidence type="ECO:0000313" key="7">
    <source>
        <dbReference type="Proteomes" id="UP000678499"/>
    </source>
</evidence>
<organism evidence="6">
    <name type="scientific">Notodromas monacha</name>
    <dbReference type="NCBI Taxonomy" id="399045"/>
    <lineage>
        <taxon>Eukaryota</taxon>
        <taxon>Metazoa</taxon>
        <taxon>Ecdysozoa</taxon>
        <taxon>Arthropoda</taxon>
        <taxon>Crustacea</taxon>
        <taxon>Oligostraca</taxon>
        <taxon>Ostracoda</taxon>
        <taxon>Podocopa</taxon>
        <taxon>Podocopida</taxon>
        <taxon>Cypridocopina</taxon>
        <taxon>Cypridoidea</taxon>
        <taxon>Cyprididae</taxon>
        <taxon>Notodromas</taxon>
    </lineage>
</organism>
<evidence type="ECO:0000259" key="5">
    <source>
        <dbReference type="PROSITE" id="PS50219"/>
    </source>
</evidence>
<evidence type="ECO:0000256" key="4">
    <source>
        <dbReference type="PROSITE-ProRule" id="PRU01006"/>
    </source>
</evidence>
<feature type="repeat" description="CHCR" evidence="4">
    <location>
        <begin position="589"/>
        <end position="754"/>
    </location>
</feature>
<dbReference type="InterPro" id="IPR001180">
    <property type="entry name" value="CNH_dom"/>
</dbReference>
<gene>
    <name evidence="6" type="ORF">NMOB1V02_LOCUS2381</name>
</gene>
<dbReference type="GO" id="GO:0006914">
    <property type="term" value="P:autophagy"/>
    <property type="evidence" value="ECO:0007669"/>
    <property type="project" value="TreeGrafter"/>
</dbReference>
<feature type="domain" description="CNH" evidence="5">
    <location>
        <begin position="15"/>
        <end position="309"/>
    </location>
</feature>
<comment type="similarity">
    <text evidence="3">Belongs to the VAM6/VPS39 family.</text>
</comment>
<dbReference type="AlphaFoldDB" id="A0A7R9BG78"/>
<dbReference type="InterPro" id="IPR000547">
    <property type="entry name" value="Clathrin_H-chain/VPS_repeat"/>
</dbReference>
<dbReference type="GO" id="GO:0034058">
    <property type="term" value="P:endosomal vesicle fusion"/>
    <property type="evidence" value="ECO:0007669"/>
    <property type="project" value="TreeGrafter"/>
</dbReference>
<comment type="subcellular location">
    <subcellularLocation>
        <location evidence="1">Endomembrane system</location>
        <topology evidence="1">Peripheral membrane protein</topology>
    </subcellularLocation>
</comment>
<dbReference type="Pfam" id="PF00780">
    <property type="entry name" value="CNH"/>
    <property type="match status" value="1"/>
</dbReference>
<dbReference type="OrthoDB" id="5325112at2759"/>